<dbReference type="InterPro" id="IPR004394">
    <property type="entry name" value="Iojap/RsfS/C7orf30"/>
</dbReference>
<evidence type="ECO:0000313" key="3">
    <source>
        <dbReference type="EMBL" id="PNG25998.1"/>
    </source>
</evidence>
<evidence type="ECO:0000313" key="4">
    <source>
        <dbReference type="Proteomes" id="UP000236286"/>
    </source>
</evidence>
<comment type="similarity">
    <text evidence="1 2">Belongs to the Iojap/RsfS family.</text>
</comment>
<comment type="caution">
    <text evidence="3">The sequence shown here is derived from an EMBL/GenBank/DDBJ whole genome shotgun (WGS) entry which is preliminary data.</text>
</comment>
<dbReference type="GO" id="GO:0005737">
    <property type="term" value="C:cytoplasm"/>
    <property type="evidence" value="ECO:0007669"/>
    <property type="project" value="UniProtKB-SubCell"/>
</dbReference>
<dbReference type="AlphaFoldDB" id="A0A2J7TGV9"/>
<dbReference type="EMBL" id="PDZR01000010">
    <property type="protein sequence ID" value="PNG25998.1"/>
    <property type="molecule type" value="Genomic_DNA"/>
</dbReference>
<evidence type="ECO:0000256" key="2">
    <source>
        <dbReference type="HAMAP-Rule" id="MF_01477"/>
    </source>
</evidence>
<dbReference type="GO" id="GO:0043023">
    <property type="term" value="F:ribosomal large subunit binding"/>
    <property type="evidence" value="ECO:0007669"/>
    <property type="project" value="TreeGrafter"/>
</dbReference>
<reference evidence="3 4" key="1">
    <citation type="submission" date="2017-10" db="EMBL/GenBank/DDBJ databases">
        <title>Genome announcement of Methylocella silvestris TVC from permafrost.</title>
        <authorList>
            <person name="Wang J."/>
            <person name="Geng K."/>
            <person name="Ul-Haque F."/>
            <person name="Crombie A.T."/>
            <person name="Street L.E."/>
            <person name="Wookey P.A."/>
            <person name="Murrell J.C."/>
            <person name="Pratscher J."/>
        </authorList>
    </citation>
    <scope>NUCLEOTIDE SEQUENCE [LARGE SCALE GENOMIC DNA]</scope>
    <source>
        <strain evidence="3 4">TVC</strain>
    </source>
</reference>
<gene>
    <name evidence="2 3" type="primary">rsfS</name>
    <name evidence="3" type="ORF">CR492_10400</name>
</gene>
<dbReference type="GO" id="GO:0090071">
    <property type="term" value="P:negative regulation of ribosome biogenesis"/>
    <property type="evidence" value="ECO:0007669"/>
    <property type="project" value="UniProtKB-UniRule"/>
</dbReference>
<keyword evidence="2" id="KW-0810">Translation regulation</keyword>
<keyword evidence="2" id="KW-0963">Cytoplasm</keyword>
<organism evidence="3 4">
    <name type="scientific">Methylocella silvestris</name>
    <dbReference type="NCBI Taxonomy" id="199596"/>
    <lineage>
        <taxon>Bacteria</taxon>
        <taxon>Pseudomonadati</taxon>
        <taxon>Pseudomonadota</taxon>
        <taxon>Alphaproteobacteria</taxon>
        <taxon>Hyphomicrobiales</taxon>
        <taxon>Beijerinckiaceae</taxon>
        <taxon>Methylocella</taxon>
    </lineage>
</organism>
<name>A0A2J7TGV9_METSI</name>
<comment type="function">
    <text evidence="2">Functions as a ribosomal silencing factor. Interacts with ribosomal protein uL14 (rplN), blocking formation of intersubunit bridge B8. Prevents association of the 30S and 50S ribosomal subunits and the formation of functional ribosomes, thus repressing translation.</text>
</comment>
<dbReference type="NCBIfam" id="TIGR00090">
    <property type="entry name" value="rsfS_iojap_ybeB"/>
    <property type="match status" value="1"/>
</dbReference>
<comment type="subcellular location">
    <subcellularLocation>
        <location evidence="2">Cytoplasm</location>
    </subcellularLocation>
</comment>
<dbReference type="PANTHER" id="PTHR21043">
    <property type="entry name" value="IOJAP SUPERFAMILY ORTHOLOG"/>
    <property type="match status" value="1"/>
</dbReference>
<proteinExistence type="inferred from homology"/>
<accession>A0A2J7TGV9</accession>
<comment type="subunit">
    <text evidence="2">Interacts with ribosomal protein uL14 (rplN).</text>
</comment>
<dbReference type="Gene3D" id="3.30.460.10">
    <property type="entry name" value="Beta Polymerase, domain 2"/>
    <property type="match status" value="1"/>
</dbReference>
<sequence>MPPMLQEDGKLIPTIFGGTAPQPLHPVPGQPRPDAGTLVRTILTALDDAKAEDIVSIDLHGKTTLADVMIIATGRSSTHVGALADRVIKAFKDVQAAPRTEGLQAGDWVLIDGSDIIVHIFRPEVRLFYNLEKMWGVGRPGELRAG</sequence>
<dbReference type="Pfam" id="PF02410">
    <property type="entry name" value="RsfS"/>
    <property type="match status" value="1"/>
</dbReference>
<evidence type="ECO:0000256" key="1">
    <source>
        <dbReference type="ARBA" id="ARBA00010574"/>
    </source>
</evidence>
<dbReference type="PANTHER" id="PTHR21043:SF0">
    <property type="entry name" value="MITOCHONDRIAL ASSEMBLY OF RIBOSOMAL LARGE SUBUNIT PROTEIN 1"/>
    <property type="match status" value="1"/>
</dbReference>
<dbReference type="HAMAP" id="MF_01477">
    <property type="entry name" value="Iojap_RsfS"/>
    <property type="match status" value="1"/>
</dbReference>
<protein>
    <recommendedName>
        <fullName evidence="2">Ribosomal silencing factor RsfS</fullName>
    </recommendedName>
</protein>
<dbReference type="Proteomes" id="UP000236286">
    <property type="component" value="Unassembled WGS sequence"/>
</dbReference>
<keyword evidence="2" id="KW-0678">Repressor</keyword>
<dbReference type="SUPFAM" id="SSF81301">
    <property type="entry name" value="Nucleotidyltransferase"/>
    <property type="match status" value="1"/>
</dbReference>
<dbReference type="GO" id="GO:0017148">
    <property type="term" value="P:negative regulation of translation"/>
    <property type="evidence" value="ECO:0007669"/>
    <property type="project" value="UniProtKB-UniRule"/>
</dbReference>
<dbReference type="GO" id="GO:0042256">
    <property type="term" value="P:cytosolic ribosome assembly"/>
    <property type="evidence" value="ECO:0007669"/>
    <property type="project" value="UniProtKB-UniRule"/>
</dbReference>
<dbReference type="InterPro" id="IPR043519">
    <property type="entry name" value="NT_sf"/>
</dbReference>
<dbReference type="OrthoDB" id="9793681at2"/>